<feature type="coiled-coil region" evidence="1">
    <location>
        <begin position="69"/>
        <end position="114"/>
    </location>
</feature>
<evidence type="ECO:0000313" key="3">
    <source>
        <dbReference type="EMBL" id="PFX17755.1"/>
    </source>
</evidence>
<evidence type="ECO:0000313" key="4">
    <source>
        <dbReference type="Proteomes" id="UP000225706"/>
    </source>
</evidence>
<proteinExistence type="predicted"/>
<dbReference type="EMBL" id="LSMT01000451">
    <property type="protein sequence ID" value="PFX17755.1"/>
    <property type="molecule type" value="Genomic_DNA"/>
</dbReference>
<feature type="compositionally biased region" description="Basic and acidic residues" evidence="2">
    <location>
        <begin position="146"/>
        <end position="155"/>
    </location>
</feature>
<keyword evidence="4" id="KW-1185">Reference proteome</keyword>
<evidence type="ECO:0000256" key="2">
    <source>
        <dbReference type="SAM" id="MobiDB-lite"/>
    </source>
</evidence>
<organism evidence="3 4">
    <name type="scientific">Stylophora pistillata</name>
    <name type="common">Smooth cauliflower coral</name>
    <dbReference type="NCBI Taxonomy" id="50429"/>
    <lineage>
        <taxon>Eukaryota</taxon>
        <taxon>Metazoa</taxon>
        <taxon>Cnidaria</taxon>
        <taxon>Anthozoa</taxon>
        <taxon>Hexacorallia</taxon>
        <taxon>Scleractinia</taxon>
        <taxon>Astrocoeniina</taxon>
        <taxon>Pocilloporidae</taxon>
        <taxon>Stylophora</taxon>
    </lineage>
</organism>
<keyword evidence="1" id="KW-0175">Coiled coil</keyword>
<feature type="compositionally biased region" description="Acidic residues" evidence="2">
    <location>
        <begin position="168"/>
        <end position="180"/>
    </location>
</feature>
<reference evidence="4" key="1">
    <citation type="journal article" date="2017" name="bioRxiv">
        <title>Comparative analysis of the genomes of Stylophora pistillata and Acropora digitifera provides evidence for extensive differences between species of corals.</title>
        <authorList>
            <person name="Voolstra C.R."/>
            <person name="Li Y."/>
            <person name="Liew Y.J."/>
            <person name="Baumgarten S."/>
            <person name="Zoccola D."/>
            <person name="Flot J.-F."/>
            <person name="Tambutte S."/>
            <person name="Allemand D."/>
            <person name="Aranda M."/>
        </authorList>
    </citation>
    <scope>NUCLEOTIDE SEQUENCE [LARGE SCALE GENOMIC DNA]</scope>
</reference>
<gene>
    <name evidence="3" type="ORF">AWC38_SpisGene17912</name>
</gene>
<comment type="caution">
    <text evidence="3">The sequence shown here is derived from an EMBL/GenBank/DDBJ whole genome shotgun (WGS) entry which is preliminary data.</text>
</comment>
<dbReference type="AlphaFoldDB" id="A0A2B4RNB0"/>
<feature type="region of interest" description="Disordered" evidence="2">
    <location>
        <begin position="146"/>
        <end position="198"/>
    </location>
</feature>
<accession>A0A2B4RNB0</accession>
<feature type="compositionally biased region" description="Basic and acidic residues" evidence="2">
    <location>
        <begin position="181"/>
        <end position="198"/>
    </location>
</feature>
<protein>
    <submittedName>
        <fullName evidence="3">Uncharacterized protein</fullName>
    </submittedName>
</protein>
<evidence type="ECO:0000256" key="1">
    <source>
        <dbReference type="SAM" id="Coils"/>
    </source>
</evidence>
<sequence length="198" mass="22305">MSTDCRPTDGVSRLGGISVKCRWNIGQVSVVYPPSVGSLSAKCLELYRCGTSNKSGQKRPEKTVPEKIFKEAKNDLQAAMKQLKRSEEVNRKKEEDYQETIAALERRIEELKVWPNAKETILFDPQTVHATENAIFFVQLVSTGKSEQKSAATERDTDDGTDQTSDTDIGDDDFIEDDNWEKETKDYEEGAECAKKKD</sequence>
<name>A0A2B4RNB0_STYPI</name>
<dbReference type="Proteomes" id="UP000225706">
    <property type="component" value="Unassembled WGS sequence"/>
</dbReference>